<dbReference type="InterPro" id="IPR008254">
    <property type="entry name" value="Flavodoxin/NO_synth"/>
</dbReference>
<dbReference type="OrthoDB" id="3253043at2"/>
<gene>
    <name evidence="2" type="ORF">BOX37_13980</name>
</gene>
<feature type="domain" description="Flavodoxin-like" evidence="1">
    <location>
        <begin position="3"/>
        <end position="164"/>
    </location>
</feature>
<reference evidence="2" key="1">
    <citation type="submission" date="2016-11" db="EMBL/GenBank/DDBJ databases">
        <authorList>
            <person name="Jaros S."/>
            <person name="Januszkiewicz K."/>
            <person name="Wedrychowicz H."/>
        </authorList>
    </citation>
    <scope>NUCLEOTIDE SEQUENCE [LARGE SCALE GENOMIC DNA]</scope>
    <source>
        <strain evidence="2">Y48</strain>
    </source>
</reference>
<evidence type="ECO:0000313" key="2">
    <source>
        <dbReference type="EMBL" id="APE34873.1"/>
    </source>
</evidence>
<dbReference type="PROSITE" id="PS00201">
    <property type="entry name" value="FLAVODOXIN"/>
    <property type="match status" value="1"/>
</dbReference>
<dbReference type="Gene3D" id="3.40.50.360">
    <property type="match status" value="1"/>
</dbReference>
<dbReference type="InterPro" id="IPR029039">
    <property type="entry name" value="Flavoprotein-like_sf"/>
</dbReference>
<dbReference type="RefSeq" id="WP_071928056.1">
    <property type="nucleotide sequence ID" value="NZ_CP018082.1"/>
</dbReference>
<dbReference type="Pfam" id="PF00258">
    <property type="entry name" value="Flavodoxin_1"/>
    <property type="match status" value="1"/>
</dbReference>
<dbReference type="GO" id="GO:0009055">
    <property type="term" value="F:electron transfer activity"/>
    <property type="evidence" value="ECO:0007669"/>
    <property type="project" value="InterPro"/>
</dbReference>
<dbReference type="PROSITE" id="PS50902">
    <property type="entry name" value="FLAVODOXIN_LIKE"/>
    <property type="match status" value="1"/>
</dbReference>
<proteinExistence type="predicted"/>
<sequence>MRAQVVYESMFGNTAAVAEAIAAGLRPHFEVTVAHVAEVVNHPAPQVDLLVVGGPTHAFGLSRTTTRQDAAGRTDDAVEIEIGIREWLDAALPVPSPRSAAAFGTKIARPPWLPGSAAKGIAKRLRHLGYHLAVAPADFHVEDMTGPLRSGELERATEWASQLATTALALPGAPR</sequence>
<dbReference type="GO" id="GO:0010181">
    <property type="term" value="F:FMN binding"/>
    <property type="evidence" value="ECO:0007669"/>
    <property type="project" value="InterPro"/>
</dbReference>
<protein>
    <recommendedName>
        <fullName evidence="1">Flavodoxin-like domain-containing protein</fullName>
    </recommendedName>
</protein>
<dbReference type="Proteomes" id="UP000183810">
    <property type="component" value="Chromosome"/>
</dbReference>
<dbReference type="AlphaFoldDB" id="A0A1J0VS77"/>
<dbReference type="SUPFAM" id="SSF52218">
    <property type="entry name" value="Flavoproteins"/>
    <property type="match status" value="1"/>
</dbReference>
<accession>A0A1J0VS77</accession>
<name>A0A1J0VS77_9NOCA</name>
<dbReference type="InterPro" id="IPR001226">
    <property type="entry name" value="Flavodoxin_CS"/>
</dbReference>
<evidence type="ECO:0000313" key="3">
    <source>
        <dbReference type="Proteomes" id="UP000183810"/>
    </source>
</evidence>
<keyword evidence="3" id="KW-1185">Reference proteome</keyword>
<dbReference type="EMBL" id="CP018082">
    <property type="protein sequence ID" value="APE34873.1"/>
    <property type="molecule type" value="Genomic_DNA"/>
</dbReference>
<evidence type="ECO:0000259" key="1">
    <source>
        <dbReference type="PROSITE" id="PS50902"/>
    </source>
</evidence>
<dbReference type="KEGG" id="nsl:BOX37_13980"/>
<organism evidence="2 3">
    <name type="scientific">Nocardia mangyaensis</name>
    <dbReference type="NCBI Taxonomy" id="2213200"/>
    <lineage>
        <taxon>Bacteria</taxon>
        <taxon>Bacillati</taxon>
        <taxon>Actinomycetota</taxon>
        <taxon>Actinomycetes</taxon>
        <taxon>Mycobacteriales</taxon>
        <taxon>Nocardiaceae</taxon>
        <taxon>Nocardia</taxon>
    </lineage>
</organism>